<dbReference type="AlphaFoldDB" id="A0A1G7BRJ5"/>
<dbReference type="EMBL" id="FNAP01000005">
    <property type="protein sequence ID" value="SDE29270.1"/>
    <property type="molecule type" value="Genomic_DNA"/>
</dbReference>
<dbReference type="STRING" id="69960.SAMN05421720_105132"/>
<evidence type="ECO:0000313" key="2">
    <source>
        <dbReference type="EMBL" id="SDE29270.1"/>
    </source>
</evidence>
<evidence type="ECO:0000256" key="1">
    <source>
        <dbReference type="SAM" id="MobiDB-lite"/>
    </source>
</evidence>
<feature type="compositionally biased region" description="Polar residues" evidence="1">
    <location>
        <begin position="281"/>
        <end position="291"/>
    </location>
</feature>
<protein>
    <submittedName>
        <fullName evidence="2">Uncharacterized protein</fullName>
    </submittedName>
</protein>
<proteinExistence type="predicted"/>
<dbReference type="RefSeq" id="WP_092785146.1">
    <property type="nucleotide sequence ID" value="NZ_FNAP01000005.1"/>
</dbReference>
<feature type="compositionally biased region" description="Low complexity" evidence="1">
    <location>
        <begin position="292"/>
        <end position="308"/>
    </location>
</feature>
<gene>
    <name evidence="2" type="ORF">SAMN05421720_105132</name>
</gene>
<feature type="region of interest" description="Disordered" evidence="1">
    <location>
        <begin position="217"/>
        <end position="377"/>
    </location>
</feature>
<evidence type="ECO:0000313" key="3">
    <source>
        <dbReference type="Proteomes" id="UP000199412"/>
    </source>
</evidence>
<sequence length="484" mass="49698">MTPDAVTADTQTYPYRVAPRPVYEGQPYYTFDEVVEQFSFWDVLDIFNPLQHIPLVNMVYRELTGDEIGSFARVAGGALFGGGMGAVAGIASAVVYETTGKDPGELVLAAFTEDTAPTSDPATPAAAETLAGTTPLGGNLLGNGASTLAIASNAPQTMIPGQAAMAMEPPTTAPLGAMLLASESGRLAAEQAAAQGLREGIITLDSAQSAALSAYAAHAGGGPRPEGPARPGPGVSPLAMPDGAPRGMVSAPLPTSPDQQSQHNMSHDSQTPAGQDRNAPTMEQPQSSNRSGATTPPDAGPAMAMPADIQRGREALRERLAAARPTASVPTGRPTGMTLADYRANPNRRGEDGSRSPRRASAPQSNPAINSANAARLESLLPQPAAMAGLQARGQHVAAAAAERARRIADGSAPPLTAGGTSVSETPGFRALPVDGSTEQAPAIGDSDPSSPVVSQPWFSQRVFDAMRRYDAERQADANGAPLT</sequence>
<dbReference type="Proteomes" id="UP000199412">
    <property type="component" value="Unassembled WGS sequence"/>
</dbReference>
<feature type="compositionally biased region" description="Basic and acidic residues" evidence="1">
    <location>
        <begin position="310"/>
        <end position="321"/>
    </location>
</feature>
<organism evidence="2 3">
    <name type="scientific">Rhodospira trueperi</name>
    <dbReference type="NCBI Taxonomy" id="69960"/>
    <lineage>
        <taxon>Bacteria</taxon>
        <taxon>Pseudomonadati</taxon>
        <taxon>Pseudomonadota</taxon>
        <taxon>Alphaproteobacteria</taxon>
        <taxon>Rhodospirillales</taxon>
        <taxon>Rhodospirillaceae</taxon>
        <taxon>Rhodospira</taxon>
    </lineage>
</organism>
<feature type="compositionally biased region" description="Low complexity" evidence="1">
    <location>
        <begin position="359"/>
        <end position="368"/>
    </location>
</feature>
<dbReference type="OrthoDB" id="5769175at2"/>
<feature type="region of interest" description="Disordered" evidence="1">
    <location>
        <begin position="403"/>
        <end position="456"/>
    </location>
</feature>
<reference evidence="2 3" key="1">
    <citation type="submission" date="2016-10" db="EMBL/GenBank/DDBJ databases">
        <authorList>
            <person name="de Groot N.N."/>
        </authorList>
    </citation>
    <scope>NUCLEOTIDE SEQUENCE [LARGE SCALE GENOMIC DNA]</scope>
    <source>
        <strain evidence="2 3">ATCC 700224</strain>
    </source>
</reference>
<feature type="compositionally biased region" description="Polar residues" evidence="1">
    <location>
        <begin position="256"/>
        <end position="273"/>
    </location>
</feature>
<feature type="compositionally biased region" description="Low complexity" evidence="1">
    <location>
        <begin position="446"/>
        <end position="455"/>
    </location>
</feature>
<name>A0A1G7BRJ5_9PROT</name>
<keyword evidence="3" id="KW-1185">Reference proteome</keyword>
<accession>A0A1G7BRJ5</accession>